<keyword evidence="3" id="KW-1185">Reference proteome</keyword>
<keyword evidence="1" id="KW-0175">Coiled coil</keyword>
<dbReference type="PANTHER" id="PTHR31060">
    <property type="entry name" value="OSJNBA0011J08.25 PROTEIN-RELATED"/>
    <property type="match status" value="1"/>
</dbReference>
<dbReference type="OrthoDB" id="678132at2759"/>
<feature type="coiled-coil region" evidence="1">
    <location>
        <begin position="284"/>
        <end position="354"/>
    </location>
</feature>
<dbReference type="UniPathway" id="UPA00143"/>
<proteinExistence type="predicted"/>
<evidence type="ECO:0000313" key="2">
    <source>
        <dbReference type="EMBL" id="PON55919.1"/>
    </source>
</evidence>
<name>A0A2P5C4I3_PARAD</name>
<dbReference type="Proteomes" id="UP000237105">
    <property type="component" value="Unassembled WGS sequence"/>
</dbReference>
<accession>A0A2P5C4I3</accession>
<dbReference type="AlphaFoldDB" id="A0A2P5C4I3"/>
<protein>
    <submittedName>
        <fullName evidence="2">1,8-cineole synthase</fullName>
    </submittedName>
</protein>
<dbReference type="PANTHER" id="PTHR31060:SF4">
    <property type="entry name" value="1,8-CINEOLE SYNTHASE"/>
    <property type="match status" value="1"/>
</dbReference>
<gene>
    <name evidence="2" type="ORF">PanWU01x14_184910</name>
</gene>
<dbReference type="InterPro" id="IPR038920">
    <property type="entry name" value="At3g05675-like"/>
</dbReference>
<organism evidence="2 3">
    <name type="scientific">Parasponia andersonii</name>
    <name type="common">Sponia andersonii</name>
    <dbReference type="NCBI Taxonomy" id="3476"/>
    <lineage>
        <taxon>Eukaryota</taxon>
        <taxon>Viridiplantae</taxon>
        <taxon>Streptophyta</taxon>
        <taxon>Embryophyta</taxon>
        <taxon>Tracheophyta</taxon>
        <taxon>Spermatophyta</taxon>
        <taxon>Magnoliopsida</taxon>
        <taxon>eudicotyledons</taxon>
        <taxon>Gunneridae</taxon>
        <taxon>Pentapetalae</taxon>
        <taxon>rosids</taxon>
        <taxon>fabids</taxon>
        <taxon>Rosales</taxon>
        <taxon>Cannabaceae</taxon>
        <taxon>Parasponia</taxon>
    </lineage>
</organism>
<comment type="caution">
    <text evidence="2">The sequence shown here is derived from an EMBL/GenBank/DDBJ whole genome shotgun (WGS) entry which is preliminary data.</text>
</comment>
<sequence>MGAMESGYKTQNTIAPLILRNLVSSVFVCADNSFLSLAEKHKLLELIRSILIASVLFFLRLIPYLNPNDYYPFFHSRSPSERGAYTHAPTLADGGGGEGEGSGIGRALSQLLSITSDIPVSSRKYDVVRGLAEKIIEDNRREGSPALREVNRTVISAAFSRTLGQLEAAVVEKGPEVLAESGSGNGAGPVEFRLNRVLRAARSIGEFVLTRVGRVREGANRSGISAEKLAAELIWLAEKMAACGFVGEAVWRWASASRLAWLAVSAQPRLQCSLVKLSAVLFKQSRHVDQKDGLESEKEEQQKQLKIQMLQSWLPLLCRASNGTDSPVLSASERAELERVLEEMIETLDAEQQEKVLTLWLHHFTSCTSSDWPNLHASYARWCDSARETLLLRQE</sequence>
<dbReference type="EMBL" id="JXTB01000177">
    <property type="protein sequence ID" value="PON55919.1"/>
    <property type="molecule type" value="Genomic_DNA"/>
</dbReference>
<evidence type="ECO:0000256" key="1">
    <source>
        <dbReference type="SAM" id="Coils"/>
    </source>
</evidence>
<dbReference type="STRING" id="3476.A0A2P5C4I3"/>
<evidence type="ECO:0000313" key="3">
    <source>
        <dbReference type="Proteomes" id="UP000237105"/>
    </source>
</evidence>
<dbReference type="GO" id="GO:0016567">
    <property type="term" value="P:protein ubiquitination"/>
    <property type="evidence" value="ECO:0007669"/>
    <property type="project" value="UniProtKB-UniPathway"/>
</dbReference>
<reference evidence="3" key="1">
    <citation type="submission" date="2016-06" db="EMBL/GenBank/DDBJ databases">
        <title>Parallel loss of symbiosis genes in relatives of nitrogen-fixing non-legume Parasponia.</title>
        <authorList>
            <person name="Van Velzen R."/>
            <person name="Holmer R."/>
            <person name="Bu F."/>
            <person name="Rutten L."/>
            <person name="Van Zeijl A."/>
            <person name="Liu W."/>
            <person name="Santuari L."/>
            <person name="Cao Q."/>
            <person name="Sharma T."/>
            <person name="Shen D."/>
            <person name="Roswanjaya Y."/>
            <person name="Wardhani T."/>
            <person name="Kalhor M.S."/>
            <person name="Jansen J."/>
            <person name="Van den Hoogen J."/>
            <person name="Gungor B."/>
            <person name="Hartog M."/>
            <person name="Hontelez J."/>
            <person name="Verver J."/>
            <person name="Yang W.-C."/>
            <person name="Schijlen E."/>
            <person name="Repin R."/>
            <person name="Schilthuizen M."/>
            <person name="Schranz E."/>
            <person name="Heidstra R."/>
            <person name="Miyata K."/>
            <person name="Fedorova E."/>
            <person name="Kohlen W."/>
            <person name="Bisseling T."/>
            <person name="Smit S."/>
            <person name="Geurts R."/>
        </authorList>
    </citation>
    <scope>NUCLEOTIDE SEQUENCE [LARGE SCALE GENOMIC DNA]</scope>
    <source>
        <strain evidence="3">cv. WU1-14</strain>
    </source>
</reference>